<dbReference type="Proteomes" id="UP000266743">
    <property type="component" value="Chromosome 11"/>
</dbReference>
<sequence length="154" mass="17131">MELAGDTLLTSLSVSFLFCIPHRDFFCFFFCSTVPTRFTCLPDLVHDLFADAAFAIVCTYFHMLPCLKFGVLFFSIISFFFFGGGGFFFLFLVRGFHRLGSICPSFGGTIGYTLLSLEGGGQYMSRSARLLTVCQKKKEKGNHCAKLQAQDVCG</sequence>
<evidence type="ECO:0000256" key="1">
    <source>
        <dbReference type="SAM" id="Phobius"/>
    </source>
</evidence>
<proteinExistence type="predicted"/>
<comment type="caution">
    <text evidence="2">The sequence shown here is derived from an EMBL/GenBank/DDBJ whole genome shotgun (WGS) entry which is preliminary data.</text>
</comment>
<accession>A0A3L6KXX4</accession>
<keyword evidence="1" id="KW-1133">Transmembrane helix</keyword>
<evidence type="ECO:0000313" key="2">
    <source>
        <dbReference type="EMBL" id="RHW67727.1"/>
    </source>
</evidence>
<dbReference type="AlphaFoldDB" id="A0A3L6KXX4"/>
<keyword evidence="1" id="KW-0812">Transmembrane</keyword>
<name>A0A3L6KXX4_9TRYP</name>
<organism evidence="2">
    <name type="scientific">Trypanosoma brucei equiperdum</name>
    <dbReference type="NCBI Taxonomy" id="630700"/>
    <lineage>
        <taxon>Eukaryota</taxon>
        <taxon>Discoba</taxon>
        <taxon>Euglenozoa</taxon>
        <taxon>Kinetoplastea</taxon>
        <taxon>Metakinetoplastina</taxon>
        <taxon>Trypanosomatida</taxon>
        <taxon>Trypanosomatidae</taxon>
        <taxon>Trypanosoma</taxon>
    </lineage>
</organism>
<gene>
    <name evidence="2" type="ORF">DPX39_110012600</name>
</gene>
<keyword evidence="1" id="KW-0472">Membrane</keyword>
<dbReference type="EMBL" id="QSBY01000011">
    <property type="protein sequence ID" value="RHW67727.1"/>
    <property type="molecule type" value="Genomic_DNA"/>
</dbReference>
<feature type="transmembrane region" description="Helical" evidence="1">
    <location>
        <begin position="69"/>
        <end position="92"/>
    </location>
</feature>
<reference evidence="2" key="1">
    <citation type="submission" date="2018-09" db="EMBL/GenBank/DDBJ databases">
        <title>whole genome sequence of T. equiperdum IVM-t1 strain.</title>
        <authorList>
            <person name="Suganuma K."/>
        </authorList>
    </citation>
    <scope>NUCLEOTIDE SEQUENCE [LARGE SCALE GENOMIC DNA]</scope>
    <source>
        <strain evidence="2">IVM-t1</strain>
    </source>
</reference>
<protein>
    <submittedName>
        <fullName evidence="2">Uncharacterized protein</fullName>
    </submittedName>
</protein>